<evidence type="ECO:0000256" key="1">
    <source>
        <dbReference type="SAM" id="SignalP"/>
    </source>
</evidence>
<evidence type="ECO:0000313" key="3">
    <source>
        <dbReference type="Proteomes" id="UP000317421"/>
    </source>
</evidence>
<proteinExistence type="predicted"/>
<sequence precursor="true">MRHLRLASLVATLAAAASSAPAATLLSESFAGAGGALNGTTDDTAGVAWQSGPAFLDDGTINRVVAGGANGEAAFLPFVPAPGNIYSLSATVANSQGSWVALGFMPALPSGGDWTVTDFSVRHSNNGAHAWILTRASGGNDQEAFNGPGTANGAFGGDIADPNSPVDIGIVLNTADPTWTAEYFFNGASQGVFNLAATANTGIAGIGLSRDRNDAAGPGASVSNLVLTGVTAVPEPAAAGLAALALAAVAAVRRKD</sequence>
<keyword evidence="1" id="KW-0732">Signal</keyword>
<feature type="chain" id="PRO_5022701024" description="PEP-CTERM protein-sorting domain-containing protein" evidence="1">
    <location>
        <begin position="23"/>
        <end position="256"/>
    </location>
</feature>
<evidence type="ECO:0008006" key="4">
    <source>
        <dbReference type="Google" id="ProtNLM"/>
    </source>
</evidence>
<gene>
    <name evidence="2" type="ORF">Pla108_17880</name>
</gene>
<dbReference type="OrthoDB" id="302891at2"/>
<evidence type="ECO:0000313" key="2">
    <source>
        <dbReference type="EMBL" id="TWT97636.1"/>
    </source>
</evidence>
<name>A0A5C6AE01_9BACT</name>
<dbReference type="EMBL" id="SJPR01000002">
    <property type="protein sequence ID" value="TWT97636.1"/>
    <property type="molecule type" value="Genomic_DNA"/>
</dbReference>
<accession>A0A5C6AE01</accession>
<dbReference type="AlphaFoldDB" id="A0A5C6AE01"/>
<protein>
    <recommendedName>
        <fullName evidence="4">PEP-CTERM protein-sorting domain-containing protein</fullName>
    </recommendedName>
</protein>
<comment type="caution">
    <text evidence="2">The sequence shown here is derived from an EMBL/GenBank/DDBJ whole genome shotgun (WGS) entry which is preliminary data.</text>
</comment>
<feature type="signal peptide" evidence="1">
    <location>
        <begin position="1"/>
        <end position="22"/>
    </location>
</feature>
<dbReference type="RefSeq" id="WP_146444559.1">
    <property type="nucleotide sequence ID" value="NZ_SJPR01000002.1"/>
</dbReference>
<dbReference type="Proteomes" id="UP000317421">
    <property type="component" value="Unassembled WGS sequence"/>
</dbReference>
<keyword evidence="3" id="KW-1185">Reference proteome</keyword>
<reference evidence="2 3" key="1">
    <citation type="submission" date="2019-02" db="EMBL/GenBank/DDBJ databases">
        <title>Deep-cultivation of Planctomycetes and their phenomic and genomic characterization uncovers novel biology.</title>
        <authorList>
            <person name="Wiegand S."/>
            <person name="Jogler M."/>
            <person name="Boedeker C."/>
            <person name="Pinto D."/>
            <person name="Vollmers J."/>
            <person name="Rivas-Marin E."/>
            <person name="Kohn T."/>
            <person name="Peeters S.H."/>
            <person name="Heuer A."/>
            <person name="Rast P."/>
            <person name="Oberbeckmann S."/>
            <person name="Bunk B."/>
            <person name="Jeske O."/>
            <person name="Meyerdierks A."/>
            <person name="Storesund J.E."/>
            <person name="Kallscheuer N."/>
            <person name="Luecker S."/>
            <person name="Lage O.M."/>
            <person name="Pohl T."/>
            <person name="Merkel B.J."/>
            <person name="Hornburger P."/>
            <person name="Mueller R.-W."/>
            <person name="Bruemmer F."/>
            <person name="Labrenz M."/>
            <person name="Spormann A.M."/>
            <person name="Op Den Camp H."/>
            <person name="Overmann J."/>
            <person name="Amann R."/>
            <person name="Jetten M.S.M."/>
            <person name="Mascher T."/>
            <person name="Medema M.H."/>
            <person name="Devos D.P."/>
            <person name="Kaster A.-K."/>
            <person name="Ovreas L."/>
            <person name="Rohde M."/>
            <person name="Galperin M.Y."/>
            <person name="Jogler C."/>
        </authorList>
    </citation>
    <scope>NUCLEOTIDE SEQUENCE [LARGE SCALE GENOMIC DNA]</scope>
    <source>
        <strain evidence="2 3">Pla108</strain>
    </source>
</reference>
<organism evidence="2 3">
    <name type="scientific">Botrimarina colliarenosi</name>
    <dbReference type="NCBI Taxonomy" id="2528001"/>
    <lineage>
        <taxon>Bacteria</taxon>
        <taxon>Pseudomonadati</taxon>
        <taxon>Planctomycetota</taxon>
        <taxon>Planctomycetia</taxon>
        <taxon>Pirellulales</taxon>
        <taxon>Lacipirellulaceae</taxon>
        <taxon>Botrimarina</taxon>
    </lineage>
</organism>